<dbReference type="Gene3D" id="3.30.900.10">
    <property type="entry name" value="HORMA domain"/>
    <property type="match status" value="1"/>
</dbReference>
<dbReference type="Pfam" id="PF02301">
    <property type="entry name" value="HORMA"/>
    <property type="match status" value="1"/>
</dbReference>
<evidence type="ECO:0000259" key="3">
    <source>
        <dbReference type="Pfam" id="PF02301"/>
    </source>
</evidence>
<dbReference type="InterPro" id="IPR003511">
    <property type="entry name" value="HORMA_dom"/>
</dbReference>
<comment type="caution">
    <text evidence="4">The sequence shown here is derived from an EMBL/GenBank/DDBJ whole genome shotgun (WGS) entry which is preliminary data.</text>
</comment>
<reference evidence="5" key="1">
    <citation type="submission" date="2015-09" db="EMBL/GenBank/DDBJ databases">
        <authorList>
            <person name="Fill T.P."/>
            <person name="Baretta J.F."/>
            <person name="de Almeida L.G."/>
            <person name="Rocha M."/>
            <person name="de Souza D.H."/>
            <person name="Malavazi I."/>
            <person name="Cerdeira L.T."/>
            <person name="Hong H."/>
            <person name="Samborskyy M."/>
            <person name="de Vasconcelos A.T."/>
            <person name="Leadlay P."/>
            <person name="Rodrigues-Filho E."/>
        </authorList>
    </citation>
    <scope>NUCLEOTIDE SEQUENCE [LARGE SCALE GENOMIC DNA]</scope>
    <source>
        <strain evidence="5">LaBioMMi 136</strain>
    </source>
</reference>
<organism evidence="4 5">
    <name type="scientific">Penicillium brasilianum</name>
    <dbReference type="NCBI Taxonomy" id="104259"/>
    <lineage>
        <taxon>Eukaryota</taxon>
        <taxon>Fungi</taxon>
        <taxon>Dikarya</taxon>
        <taxon>Ascomycota</taxon>
        <taxon>Pezizomycotina</taxon>
        <taxon>Eurotiomycetes</taxon>
        <taxon>Eurotiomycetidae</taxon>
        <taxon>Eurotiales</taxon>
        <taxon>Aspergillaceae</taxon>
        <taxon>Penicillium</taxon>
    </lineage>
</organism>
<evidence type="ECO:0000256" key="2">
    <source>
        <dbReference type="SAM" id="MobiDB-lite"/>
    </source>
</evidence>
<evidence type="ECO:0000313" key="4">
    <source>
        <dbReference type="EMBL" id="OOQ87117.1"/>
    </source>
</evidence>
<gene>
    <name evidence="4" type="ORF">PEBR_18281</name>
</gene>
<evidence type="ECO:0000256" key="1">
    <source>
        <dbReference type="SAM" id="Coils"/>
    </source>
</evidence>
<dbReference type="SUPFAM" id="SSF56019">
    <property type="entry name" value="The spindle assembly checkpoint protein mad2"/>
    <property type="match status" value="1"/>
</dbReference>
<accession>A0A1S9RNM9</accession>
<protein>
    <recommendedName>
        <fullName evidence="3">HORMA domain-containing protein</fullName>
    </recommendedName>
</protein>
<dbReference type="AlphaFoldDB" id="A0A1S9RNM9"/>
<dbReference type="InterPro" id="IPR036570">
    <property type="entry name" value="HORMA_dom_sf"/>
</dbReference>
<name>A0A1S9RNM9_PENBI</name>
<feature type="domain" description="HORMA" evidence="3">
    <location>
        <begin position="192"/>
        <end position="368"/>
    </location>
</feature>
<keyword evidence="1" id="KW-0175">Coiled coil</keyword>
<feature type="region of interest" description="Disordered" evidence="2">
    <location>
        <begin position="469"/>
        <end position="502"/>
    </location>
</feature>
<evidence type="ECO:0000313" key="5">
    <source>
        <dbReference type="Proteomes" id="UP000190744"/>
    </source>
</evidence>
<dbReference type="EMBL" id="LJBN01000128">
    <property type="protein sequence ID" value="OOQ87117.1"/>
    <property type="molecule type" value="Genomic_DNA"/>
</dbReference>
<proteinExistence type="predicted"/>
<sequence length="502" mass="57262">MAPKLVLKCPPPPPTLTSLPPSLLRILCSSSTAKSSPQLSGKAAMYVKEIDEFAVVDRLEEEQKELEKEISELEEEKKRLREKIGLLEKAKKQGSNPFRAQAVSTFYKGDREPYLPVHRCLTEVETNMYHYPVVHRVTETGGARNGMESASSRSEMGQMLTSGLADFDYLFQPVRDFQISNHISRNHLSDSTFDRDILPLSSFGVRDLPICFSDEKFCFEEHFLNNGAEPEEAYPLQVGQGRIPMMERNIDKNTDKILDNLENNFVESLVKRELLGIQFLIGRDADHPMEVYETYTISIDYRGKRGPSDRRGEKLDFHDPKEDYKSSVEVKKAILDMFRRIYIVTNRLTTLPEKRCLFFHTFHTPWAPESKNGDDYDLSWDDVLASPTIPGWRRENVTSSFIDTGFYGATLSVTYLDPPESNDKARNIPIQVPSAFQFRGRRVRDADMEWKYGTKWVDDELDRRAAAEAAVSESTATPKSATKRVAVDEADEDVSRKKSKTA</sequence>
<dbReference type="Proteomes" id="UP000190744">
    <property type="component" value="Unassembled WGS sequence"/>
</dbReference>
<feature type="coiled-coil region" evidence="1">
    <location>
        <begin position="56"/>
        <end position="93"/>
    </location>
</feature>